<accession>A0ABR1H2M9</accession>
<evidence type="ECO:0008006" key="3">
    <source>
        <dbReference type="Google" id="ProtNLM"/>
    </source>
</evidence>
<dbReference type="Proteomes" id="UP001498421">
    <property type="component" value="Unassembled WGS sequence"/>
</dbReference>
<evidence type="ECO:0000313" key="1">
    <source>
        <dbReference type="EMBL" id="KAK7415358.1"/>
    </source>
</evidence>
<evidence type="ECO:0000313" key="2">
    <source>
        <dbReference type="Proteomes" id="UP001498421"/>
    </source>
</evidence>
<protein>
    <recommendedName>
        <fullName evidence="3">Metallopeptidase</fullName>
    </recommendedName>
</protein>
<organism evidence="1 2">
    <name type="scientific">Neonectria magnoliae</name>
    <dbReference type="NCBI Taxonomy" id="2732573"/>
    <lineage>
        <taxon>Eukaryota</taxon>
        <taxon>Fungi</taxon>
        <taxon>Dikarya</taxon>
        <taxon>Ascomycota</taxon>
        <taxon>Pezizomycotina</taxon>
        <taxon>Sordariomycetes</taxon>
        <taxon>Hypocreomycetidae</taxon>
        <taxon>Hypocreales</taxon>
        <taxon>Nectriaceae</taxon>
        <taxon>Neonectria</taxon>
    </lineage>
</organism>
<comment type="caution">
    <text evidence="1">The sequence shown here is derived from an EMBL/GenBank/DDBJ whole genome shotgun (WGS) entry which is preliminary data.</text>
</comment>
<keyword evidence="2" id="KW-1185">Reference proteome</keyword>
<proteinExistence type="predicted"/>
<reference evidence="1 2" key="1">
    <citation type="journal article" date="2025" name="Microbiol. Resour. Announc.">
        <title>Draft genome sequences for Neonectria magnoliae and Neonectria punicea, canker pathogens of Liriodendron tulipifera and Acer saccharum in West Virginia.</title>
        <authorList>
            <person name="Petronek H.M."/>
            <person name="Kasson M.T."/>
            <person name="Metheny A.M."/>
            <person name="Stauder C.M."/>
            <person name="Lovett B."/>
            <person name="Lynch S.C."/>
            <person name="Garnas J.R."/>
            <person name="Kasson L.R."/>
            <person name="Stajich J.E."/>
        </authorList>
    </citation>
    <scope>NUCLEOTIDE SEQUENCE [LARGE SCALE GENOMIC DNA]</scope>
    <source>
        <strain evidence="1 2">NRRL 64651</strain>
    </source>
</reference>
<sequence length="374" mass="42497">MAQRIPLFATANGLHRLSVSEENPDPRNGSSGILIALPENTWTFTDLASAANIGIEILESQRGRATLESLGRVVVQEWHASGRHRFPGNPSDMGAYVDHFLSSLRTDFPTIIVRRLGGPDILAQARRMPGNLWNGDLGSYKPKQAVGLYYNQCRVADMVRATDKMWKTKNGKSPEERRESSRMLKRHRQFQFMFAVATSHELCHAFVGYLAQNSQNDKSYTPPNVSHLNHGYFDEDGEPLQGESGRWFENRLFGGSFEFYYDSQDDREQVGIPYILDRHDVAWRIDPRALDSFVQTPRSFEFPLRVTDNGVNSQQRRQLQLRSLGSTPAATPLAARPNFMRARRERPPLLYSITKQELESIPTVPRPLRAVRVA</sequence>
<dbReference type="EMBL" id="JAZAVK010000244">
    <property type="protein sequence ID" value="KAK7415358.1"/>
    <property type="molecule type" value="Genomic_DNA"/>
</dbReference>
<gene>
    <name evidence="1" type="ORF">QQZ08_012368</name>
</gene>
<name>A0ABR1H2M9_9HYPO</name>